<evidence type="ECO:0000256" key="6">
    <source>
        <dbReference type="ARBA" id="ARBA00023237"/>
    </source>
</evidence>
<keyword evidence="4" id="KW-0472">Membrane</keyword>
<dbReference type="GO" id="GO:0051301">
    <property type="term" value="P:cell division"/>
    <property type="evidence" value="ECO:0007669"/>
    <property type="project" value="UniProtKB-KW"/>
</dbReference>
<keyword evidence="8" id="KW-0131">Cell cycle</keyword>
<evidence type="ECO:0000256" key="5">
    <source>
        <dbReference type="ARBA" id="ARBA00023139"/>
    </source>
</evidence>
<protein>
    <submittedName>
        <fullName evidence="10">Tol-Pal system peptidoglycan-associated lipoprotein PAL</fullName>
    </submittedName>
</protein>
<dbReference type="PRINTS" id="PR01021">
    <property type="entry name" value="OMPADOMAIN"/>
</dbReference>
<dbReference type="InterPro" id="IPR014169">
    <property type="entry name" value="Pal_lipo_C"/>
</dbReference>
<evidence type="ECO:0000256" key="4">
    <source>
        <dbReference type="ARBA" id="ARBA00023136"/>
    </source>
</evidence>
<dbReference type="InterPro" id="IPR036737">
    <property type="entry name" value="OmpA-like_sf"/>
</dbReference>
<evidence type="ECO:0000256" key="8">
    <source>
        <dbReference type="ARBA" id="ARBA00023306"/>
    </source>
</evidence>
<keyword evidence="3" id="KW-0732">Signal</keyword>
<dbReference type="SUPFAM" id="SSF103088">
    <property type="entry name" value="OmpA-like"/>
    <property type="match status" value="1"/>
</dbReference>
<dbReference type="InterPro" id="IPR006665">
    <property type="entry name" value="OmpA-like"/>
</dbReference>
<dbReference type="PROSITE" id="PS51123">
    <property type="entry name" value="OMPA_2"/>
    <property type="match status" value="1"/>
</dbReference>
<dbReference type="PANTHER" id="PTHR30329">
    <property type="entry name" value="STATOR ELEMENT OF FLAGELLAR MOTOR COMPLEX"/>
    <property type="match status" value="1"/>
</dbReference>
<reference evidence="10" key="1">
    <citation type="submission" date="2018-06" db="EMBL/GenBank/DDBJ databases">
        <authorList>
            <person name="Zhirakovskaya E."/>
        </authorList>
    </citation>
    <scope>NUCLEOTIDE SEQUENCE</scope>
</reference>
<dbReference type="NCBIfam" id="TIGR02802">
    <property type="entry name" value="Pal_lipo"/>
    <property type="match status" value="1"/>
</dbReference>
<dbReference type="InterPro" id="IPR006664">
    <property type="entry name" value="OMP_bac"/>
</dbReference>
<evidence type="ECO:0000256" key="2">
    <source>
        <dbReference type="ARBA" id="ARBA00022618"/>
    </source>
</evidence>
<evidence type="ECO:0000313" key="10">
    <source>
        <dbReference type="EMBL" id="VAW83255.1"/>
    </source>
</evidence>
<sequence>MKAVMRLVVLVSIFGFIVVGCSSTPKEPGSDINDPVDVTDVMEDTDTDTGMTDVETAQGEGIDEFGLIEEHPLDAADTLLAKRVLYFDLDSALVKDEFSEVVEAHAGFLAENPDARLTLEGHADERGTREYNLGLGERRAQAVSQFLQLIGATSNQLTNVSYGEERPVDLGHDDIAYQANRRVELVYER</sequence>
<dbReference type="HAMAP" id="MF_02204">
    <property type="entry name" value="Pal"/>
    <property type="match status" value="1"/>
</dbReference>
<keyword evidence="2" id="KW-0132">Cell division</keyword>
<keyword evidence="5" id="KW-0564">Palmitate</keyword>
<evidence type="ECO:0000256" key="3">
    <source>
        <dbReference type="ARBA" id="ARBA00022729"/>
    </source>
</evidence>
<name>A0A3B0YQS2_9ZZZZ</name>
<keyword evidence="7 10" id="KW-0449">Lipoprotein</keyword>
<accession>A0A3B0YQS2</accession>
<proteinExistence type="inferred from homology"/>
<dbReference type="PANTHER" id="PTHR30329:SF21">
    <property type="entry name" value="LIPOPROTEIN YIAD-RELATED"/>
    <property type="match status" value="1"/>
</dbReference>
<dbReference type="Pfam" id="PF00691">
    <property type="entry name" value="OmpA"/>
    <property type="match status" value="1"/>
</dbReference>
<dbReference type="GO" id="GO:0009279">
    <property type="term" value="C:cell outer membrane"/>
    <property type="evidence" value="ECO:0007669"/>
    <property type="project" value="UniProtKB-SubCell"/>
</dbReference>
<dbReference type="AlphaFoldDB" id="A0A3B0YQS2"/>
<dbReference type="PROSITE" id="PS51257">
    <property type="entry name" value="PROKAR_LIPOPROTEIN"/>
    <property type="match status" value="1"/>
</dbReference>
<keyword evidence="6" id="KW-0998">Cell outer membrane</keyword>
<dbReference type="EMBL" id="UOFO01000003">
    <property type="protein sequence ID" value="VAW83255.1"/>
    <property type="molecule type" value="Genomic_DNA"/>
</dbReference>
<dbReference type="InterPro" id="IPR039001">
    <property type="entry name" value="Pal"/>
</dbReference>
<feature type="domain" description="OmpA-like" evidence="9">
    <location>
        <begin position="74"/>
        <end position="189"/>
    </location>
</feature>
<dbReference type="InterPro" id="IPR050330">
    <property type="entry name" value="Bact_OuterMem_StrucFunc"/>
</dbReference>
<evidence type="ECO:0000256" key="1">
    <source>
        <dbReference type="ARBA" id="ARBA00004442"/>
    </source>
</evidence>
<gene>
    <name evidence="10" type="ORF">MNBD_GAMMA16-389</name>
</gene>
<dbReference type="CDD" id="cd07185">
    <property type="entry name" value="OmpA_C-like"/>
    <property type="match status" value="1"/>
</dbReference>
<evidence type="ECO:0000256" key="7">
    <source>
        <dbReference type="ARBA" id="ARBA00023288"/>
    </source>
</evidence>
<dbReference type="Gene3D" id="3.30.1330.60">
    <property type="entry name" value="OmpA-like domain"/>
    <property type="match status" value="1"/>
</dbReference>
<comment type="subcellular location">
    <subcellularLocation>
        <location evidence="1">Cell outer membrane</location>
    </subcellularLocation>
</comment>
<evidence type="ECO:0000259" key="9">
    <source>
        <dbReference type="PROSITE" id="PS51123"/>
    </source>
</evidence>
<organism evidence="10">
    <name type="scientific">hydrothermal vent metagenome</name>
    <dbReference type="NCBI Taxonomy" id="652676"/>
    <lineage>
        <taxon>unclassified sequences</taxon>
        <taxon>metagenomes</taxon>
        <taxon>ecological metagenomes</taxon>
    </lineage>
</organism>